<organism evidence="1 2">
    <name type="scientific">Phytophthora sojae (strain P6497)</name>
    <name type="common">Soybean stem and root rot agent</name>
    <name type="synonym">Phytophthora megasperma f. sp. glycines</name>
    <dbReference type="NCBI Taxonomy" id="1094619"/>
    <lineage>
        <taxon>Eukaryota</taxon>
        <taxon>Sar</taxon>
        <taxon>Stramenopiles</taxon>
        <taxon>Oomycota</taxon>
        <taxon>Peronosporomycetes</taxon>
        <taxon>Peronosporales</taxon>
        <taxon>Peronosporaceae</taxon>
        <taxon>Phytophthora</taxon>
    </lineage>
</organism>
<dbReference type="KEGG" id="psoj:PHYSODRAFT_508183"/>
<dbReference type="GeneID" id="20658832"/>
<dbReference type="EMBL" id="JH159155">
    <property type="protein sequence ID" value="EGZ14995.1"/>
    <property type="molecule type" value="Genomic_DNA"/>
</dbReference>
<protein>
    <submittedName>
        <fullName evidence="1">Uncharacterized protein</fullName>
    </submittedName>
</protein>
<dbReference type="Proteomes" id="UP000002640">
    <property type="component" value="Unassembled WGS sequence"/>
</dbReference>
<name>G4ZME2_PHYSP</name>
<evidence type="ECO:0000313" key="1">
    <source>
        <dbReference type="EMBL" id="EGZ14995.1"/>
    </source>
</evidence>
<evidence type="ECO:0000313" key="2">
    <source>
        <dbReference type="Proteomes" id="UP000002640"/>
    </source>
</evidence>
<dbReference type="AlphaFoldDB" id="G4ZME2"/>
<reference evidence="1 2" key="1">
    <citation type="journal article" date="2006" name="Science">
        <title>Phytophthora genome sequences uncover evolutionary origins and mechanisms of pathogenesis.</title>
        <authorList>
            <person name="Tyler B.M."/>
            <person name="Tripathy S."/>
            <person name="Zhang X."/>
            <person name="Dehal P."/>
            <person name="Jiang R.H."/>
            <person name="Aerts A."/>
            <person name="Arredondo F.D."/>
            <person name="Baxter L."/>
            <person name="Bensasson D."/>
            <person name="Beynon J.L."/>
            <person name="Chapman J."/>
            <person name="Damasceno C.M."/>
            <person name="Dorrance A.E."/>
            <person name="Dou D."/>
            <person name="Dickerman A.W."/>
            <person name="Dubchak I.L."/>
            <person name="Garbelotto M."/>
            <person name="Gijzen M."/>
            <person name="Gordon S.G."/>
            <person name="Govers F."/>
            <person name="Grunwald N.J."/>
            <person name="Huang W."/>
            <person name="Ivors K.L."/>
            <person name="Jones R.W."/>
            <person name="Kamoun S."/>
            <person name="Krampis K."/>
            <person name="Lamour K.H."/>
            <person name="Lee M.K."/>
            <person name="McDonald W.H."/>
            <person name="Medina M."/>
            <person name="Meijer H.J."/>
            <person name="Nordberg E.K."/>
            <person name="Maclean D.J."/>
            <person name="Ospina-Giraldo M.D."/>
            <person name="Morris P.F."/>
            <person name="Phuntumart V."/>
            <person name="Putnam N.H."/>
            <person name="Rash S."/>
            <person name="Rose J.K."/>
            <person name="Sakihama Y."/>
            <person name="Salamov A.A."/>
            <person name="Savidor A."/>
            <person name="Scheuring C.F."/>
            <person name="Smith B.M."/>
            <person name="Sobral B.W."/>
            <person name="Terry A."/>
            <person name="Torto-Alalibo T.A."/>
            <person name="Win J."/>
            <person name="Xu Z."/>
            <person name="Zhang H."/>
            <person name="Grigoriev I.V."/>
            <person name="Rokhsar D.S."/>
            <person name="Boore J.L."/>
        </authorList>
    </citation>
    <scope>NUCLEOTIDE SEQUENCE [LARGE SCALE GENOMIC DNA]</scope>
    <source>
        <strain evidence="1 2">P6497</strain>
    </source>
</reference>
<sequence length="188" mass="20624">MWKASKYASFYVFCRRNGHVHNIGASPSANGKCAVVAVETAVTLLGNSGWAPPGCFGAFVEYCDQRGRPLSPDGLTTRELRFYIKYLNDWCGSSKTSQISIRVFDDNLLGGVNGKNASEVLVKCALADGVYVCAAYSSLRVTHCFAIKVLSGDKLIYDDNNVAVEIQAYDAEWIMGIIFLRRSALYLP</sequence>
<keyword evidence="2" id="KW-1185">Reference proteome</keyword>
<dbReference type="RefSeq" id="XP_009528744.1">
    <property type="nucleotide sequence ID" value="XM_009530449.1"/>
</dbReference>
<proteinExistence type="predicted"/>
<dbReference type="InParanoid" id="G4ZME2"/>
<gene>
    <name evidence="1" type="ORF">PHYSODRAFT_508183</name>
</gene>
<accession>G4ZME2</accession>